<feature type="region of interest" description="Disordered" evidence="2">
    <location>
        <begin position="232"/>
        <end position="286"/>
    </location>
</feature>
<feature type="compositionally biased region" description="Acidic residues" evidence="2">
    <location>
        <begin position="585"/>
        <end position="598"/>
    </location>
</feature>
<dbReference type="InterPro" id="IPR024309">
    <property type="entry name" value="NUT_N"/>
</dbReference>
<feature type="region of interest" description="Disordered" evidence="2">
    <location>
        <begin position="638"/>
        <end position="689"/>
    </location>
</feature>
<dbReference type="AlphaFoldDB" id="A0A9F5N392"/>
<dbReference type="Pfam" id="PF12881">
    <property type="entry name" value="NUT"/>
    <property type="match status" value="1"/>
</dbReference>
<feature type="compositionally biased region" description="Polar residues" evidence="2">
    <location>
        <begin position="510"/>
        <end position="526"/>
    </location>
</feature>
<feature type="compositionally biased region" description="Polar residues" evidence="2">
    <location>
        <begin position="410"/>
        <end position="421"/>
    </location>
</feature>
<feature type="region of interest" description="Disordered" evidence="2">
    <location>
        <begin position="402"/>
        <end position="434"/>
    </location>
</feature>
<name>A0A9F5N392_PYTBI</name>
<dbReference type="RefSeq" id="XP_025029347.1">
    <property type="nucleotide sequence ID" value="XM_025173579.1"/>
</dbReference>
<proteinExistence type="inferred from homology"/>
<dbReference type="GeneID" id="112541983"/>
<feature type="compositionally biased region" description="Polar residues" evidence="2">
    <location>
        <begin position="648"/>
        <end position="658"/>
    </location>
</feature>
<dbReference type="InterPro" id="IPR024310">
    <property type="entry name" value="NUT"/>
</dbReference>
<sequence length="689" mass="76655">MTSQNHTQGPGLSSCPPNVPSLLLPAFPGAALLVTSADTPGSKLIIKLKREGPIMGGAEELPRTQTFFLTGMPLGWATQRRDGPGGPGIRTVLLTKAGEEPGGRKPRAPEAVPSAQGSSPSDTSFACTSKGVYENYRRWQRYKALARRHFPATPDAEALACFFIPVLRSLARLRPDMTLEDGVPRAVQEWEHSSNFERMIFYEMAEKFMEFEAEEEQQIQKMKLLATCSQFQTPVPKPTKPPMSPAPESGQQQVYIPKKSASKSRQPRRRQRRPPSTSNPGAPREIPAEAVHQYAEIMEGLNTSWEEEEVEKKEQGMCQDTHDQEEGVFPDPALLQYIDQLCDDEEFVCKVEAVIHPQFMADLLSPEKSQDPLDLVEELADELNLTPNQVILTEKRLLALSEEEREPSVYPTSHSDSTPSQSEEEDEVSGQESPSLIVQNGLEKPQESQWPLSDQDKVTPQMENLSNDKCLKPTLNPSSYNTVGEADGGACGPHGDYIPAPTSAFPSHLSLQGNSSHENNEFSPTTLRCEPHDSFPSKVYWEPVTSEKEMSNWNQVGGDLVKRVTVMNVMLPELPGGTMEGILKEEEEEEDDEEDEELSSFSSLLASKLNLSPHSDHLFLTMEQGDILTFSSMDPAKQVKPRHCSRGQLPQNSTSLPNKNLEVKPSVHRSHKRKSNAIGTRRSKRLRNQ</sequence>
<organism evidence="4 5">
    <name type="scientific">Python bivittatus</name>
    <name type="common">Burmese python</name>
    <name type="synonym">Python molurus bivittatus</name>
    <dbReference type="NCBI Taxonomy" id="176946"/>
    <lineage>
        <taxon>Eukaryota</taxon>
        <taxon>Metazoa</taxon>
        <taxon>Chordata</taxon>
        <taxon>Craniata</taxon>
        <taxon>Vertebrata</taxon>
        <taxon>Euteleostomi</taxon>
        <taxon>Lepidosauria</taxon>
        <taxon>Squamata</taxon>
        <taxon>Bifurcata</taxon>
        <taxon>Unidentata</taxon>
        <taxon>Episquamata</taxon>
        <taxon>Toxicofera</taxon>
        <taxon>Serpentes</taxon>
        <taxon>Henophidia</taxon>
        <taxon>Pythonidae</taxon>
        <taxon>Python</taxon>
    </lineage>
</organism>
<dbReference type="Proteomes" id="UP000695026">
    <property type="component" value="Unplaced"/>
</dbReference>
<feature type="compositionally biased region" description="Pro residues" evidence="2">
    <location>
        <begin position="235"/>
        <end position="245"/>
    </location>
</feature>
<dbReference type="KEGG" id="pbi:112541983"/>
<evidence type="ECO:0000256" key="1">
    <source>
        <dbReference type="ARBA" id="ARBA00010586"/>
    </source>
</evidence>
<dbReference type="PANTHER" id="PTHR22879">
    <property type="entry name" value="NUT FAMILY MEMBER 1"/>
    <property type="match status" value="1"/>
</dbReference>
<evidence type="ECO:0000259" key="3">
    <source>
        <dbReference type="Pfam" id="PF12881"/>
    </source>
</evidence>
<feature type="compositionally biased region" description="Basic residues" evidence="2">
    <location>
        <begin position="666"/>
        <end position="689"/>
    </location>
</feature>
<comment type="similarity">
    <text evidence="1">Belongs to the NUT family.</text>
</comment>
<accession>A0A9F5N392</accession>
<feature type="region of interest" description="Disordered" evidence="2">
    <location>
        <begin position="510"/>
        <end position="529"/>
    </location>
</feature>
<reference evidence="5" key="1">
    <citation type="submission" date="2025-08" db="UniProtKB">
        <authorList>
            <consortium name="RefSeq"/>
        </authorList>
    </citation>
    <scope>IDENTIFICATION</scope>
    <source>
        <tissue evidence="5">Liver</tissue>
    </source>
</reference>
<evidence type="ECO:0000313" key="5">
    <source>
        <dbReference type="RefSeq" id="XP_025029347.1"/>
    </source>
</evidence>
<feature type="region of interest" description="Disordered" evidence="2">
    <location>
        <begin position="577"/>
        <end position="601"/>
    </location>
</feature>
<feature type="domain" description="Nuclear Testis protein N-terminal" evidence="3">
    <location>
        <begin position="112"/>
        <end position="439"/>
    </location>
</feature>
<gene>
    <name evidence="5" type="primary">LOC112541983</name>
</gene>
<protein>
    <submittedName>
        <fullName evidence="5">NUT family member 1-like</fullName>
    </submittedName>
</protein>
<keyword evidence="4" id="KW-1185">Reference proteome</keyword>
<evidence type="ECO:0000256" key="2">
    <source>
        <dbReference type="SAM" id="MobiDB-lite"/>
    </source>
</evidence>
<dbReference type="OrthoDB" id="9836538at2759"/>
<feature type="region of interest" description="Disordered" evidence="2">
    <location>
        <begin position="96"/>
        <end position="124"/>
    </location>
</feature>
<evidence type="ECO:0000313" key="4">
    <source>
        <dbReference type="Proteomes" id="UP000695026"/>
    </source>
</evidence>
<feature type="compositionally biased region" description="Basic residues" evidence="2">
    <location>
        <begin position="260"/>
        <end position="273"/>
    </location>
</feature>
<dbReference type="PANTHER" id="PTHR22879:SF13">
    <property type="entry name" value="NUT FAMILY MEMBER 1"/>
    <property type="match status" value="1"/>
</dbReference>
<feature type="compositionally biased region" description="Polar residues" evidence="2">
    <location>
        <begin position="115"/>
        <end position="124"/>
    </location>
</feature>